<dbReference type="GO" id="GO:0000324">
    <property type="term" value="C:fungal-type vacuole"/>
    <property type="evidence" value="ECO:0007669"/>
    <property type="project" value="TreeGrafter"/>
</dbReference>
<gene>
    <name evidence="3" type="ORF">CONLIGDRAFT_676526</name>
</gene>
<feature type="region of interest" description="Disordered" evidence="1">
    <location>
        <begin position="111"/>
        <end position="141"/>
    </location>
</feature>
<dbReference type="PROSITE" id="PS51354">
    <property type="entry name" value="GLUTAREDOXIN_2"/>
    <property type="match status" value="1"/>
</dbReference>
<dbReference type="STRING" id="1408157.A0A1J7J829"/>
<dbReference type="PRINTS" id="PR00160">
    <property type="entry name" value="GLUTAREDOXIN"/>
</dbReference>
<dbReference type="EMBL" id="KV875093">
    <property type="protein sequence ID" value="OIW35613.1"/>
    <property type="molecule type" value="Genomic_DNA"/>
</dbReference>
<dbReference type="GO" id="GO:0005796">
    <property type="term" value="C:Golgi lumen"/>
    <property type="evidence" value="ECO:0007669"/>
    <property type="project" value="TreeGrafter"/>
</dbReference>
<dbReference type="InterPro" id="IPR014025">
    <property type="entry name" value="Glutaredoxin_subgr"/>
</dbReference>
<dbReference type="SUPFAM" id="SSF52833">
    <property type="entry name" value="Thioredoxin-like"/>
    <property type="match status" value="1"/>
</dbReference>
<feature type="region of interest" description="Disordered" evidence="1">
    <location>
        <begin position="54"/>
        <end position="81"/>
    </location>
</feature>
<dbReference type="Pfam" id="PF00462">
    <property type="entry name" value="Glutaredoxin"/>
    <property type="match status" value="1"/>
</dbReference>
<name>A0A1J7J829_9PEZI</name>
<feature type="compositionally biased region" description="Basic and acidic residues" evidence="1">
    <location>
        <begin position="63"/>
        <end position="78"/>
    </location>
</feature>
<dbReference type="OrthoDB" id="423313at2759"/>
<reference evidence="3 4" key="1">
    <citation type="submission" date="2016-10" db="EMBL/GenBank/DDBJ databases">
        <title>Draft genome sequence of Coniochaeta ligniaria NRRL30616, a lignocellulolytic fungus for bioabatement of inhibitors in plant biomass hydrolysates.</title>
        <authorList>
            <consortium name="DOE Joint Genome Institute"/>
            <person name="Jimenez D.J."/>
            <person name="Hector R.E."/>
            <person name="Riley R."/>
            <person name="Sun H."/>
            <person name="Grigoriev I.V."/>
            <person name="Van Elsas J.D."/>
            <person name="Nichols N.N."/>
        </authorList>
    </citation>
    <scope>NUCLEOTIDE SEQUENCE [LARGE SCALE GENOMIC DNA]</scope>
    <source>
        <strain evidence="3 4">NRRL 30616</strain>
    </source>
</reference>
<dbReference type="GO" id="GO:0015038">
    <property type="term" value="F:glutathione disulfide oxidoreductase activity"/>
    <property type="evidence" value="ECO:0007669"/>
    <property type="project" value="TreeGrafter"/>
</dbReference>
<keyword evidence="4" id="KW-1185">Reference proteome</keyword>
<organism evidence="3 4">
    <name type="scientific">Coniochaeta ligniaria NRRL 30616</name>
    <dbReference type="NCBI Taxonomy" id="1408157"/>
    <lineage>
        <taxon>Eukaryota</taxon>
        <taxon>Fungi</taxon>
        <taxon>Dikarya</taxon>
        <taxon>Ascomycota</taxon>
        <taxon>Pezizomycotina</taxon>
        <taxon>Sordariomycetes</taxon>
        <taxon>Sordariomycetidae</taxon>
        <taxon>Coniochaetales</taxon>
        <taxon>Coniochaetaceae</taxon>
        <taxon>Coniochaeta</taxon>
    </lineage>
</organism>
<dbReference type="InParanoid" id="A0A1J7J829"/>
<dbReference type="GO" id="GO:0005801">
    <property type="term" value="C:cis-Golgi network"/>
    <property type="evidence" value="ECO:0007669"/>
    <property type="project" value="TreeGrafter"/>
</dbReference>
<dbReference type="AlphaFoldDB" id="A0A1J7J829"/>
<feature type="domain" description="Glutaredoxin" evidence="2">
    <location>
        <begin position="168"/>
        <end position="232"/>
    </location>
</feature>
<evidence type="ECO:0000313" key="3">
    <source>
        <dbReference type="EMBL" id="OIW35613.1"/>
    </source>
</evidence>
<dbReference type="PANTHER" id="PTHR45694">
    <property type="entry name" value="GLUTAREDOXIN 2"/>
    <property type="match status" value="1"/>
</dbReference>
<dbReference type="GO" id="GO:0034599">
    <property type="term" value="P:cellular response to oxidative stress"/>
    <property type="evidence" value="ECO:0007669"/>
    <property type="project" value="TreeGrafter"/>
</dbReference>
<proteinExistence type="predicted"/>
<dbReference type="Gene3D" id="3.40.30.10">
    <property type="entry name" value="Glutaredoxin"/>
    <property type="match status" value="1"/>
</dbReference>
<evidence type="ECO:0000256" key="1">
    <source>
        <dbReference type="SAM" id="MobiDB-lite"/>
    </source>
</evidence>
<dbReference type="CDD" id="cd03419">
    <property type="entry name" value="GRX_GRXh_1_2_like"/>
    <property type="match status" value="1"/>
</dbReference>
<dbReference type="InterPro" id="IPR002109">
    <property type="entry name" value="Glutaredoxin"/>
</dbReference>
<dbReference type="FunCoup" id="A0A1J7J829">
    <property type="interactions" value="29"/>
</dbReference>
<evidence type="ECO:0000313" key="4">
    <source>
        <dbReference type="Proteomes" id="UP000182658"/>
    </source>
</evidence>
<dbReference type="InterPro" id="IPR036249">
    <property type="entry name" value="Thioredoxin-like_sf"/>
</dbReference>
<dbReference type="Proteomes" id="UP000182658">
    <property type="component" value="Unassembled WGS sequence"/>
</dbReference>
<dbReference type="PANTHER" id="PTHR45694:SF5">
    <property type="entry name" value="GLUTAREDOXIN 2"/>
    <property type="match status" value="1"/>
</dbReference>
<accession>A0A1J7J829</accession>
<sequence length="272" mass="29616">MPSNRRIRLLFSVVLAVVVTILFFTSHLRATTERDTRNLQDFYHKTVNAMDKARGGQAVLDSKTGKEVGRTPKDKDADGNIDADDEVLAKEMAERLKAAEQKAKELANLKAPNRPDAPSEVIGVGSSAGGQVKKAGAEDEGKQDVLVETDEEHEVEIEMERILKRAPVIIFSKSYCPFSKRAKGVLLEKYLIEPPPFVVELDEHPLGPKLQAKLKEMTGRGTVPNIMVSGTSIGGGDDVSAMDSDKTLAAKIKNTAAQKMTVTERFVEGGSL</sequence>
<evidence type="ECO:0000259" key="2">
    <source>
        <dbReference type="Pfam" id="PF00462"/>
    </source>
</evidence>
<protein>
    <submittedName>
        <fullName evidence="3">Glutaredoxin-C4</fullName>
    </submittedName>
</protein>